<sequence length="92" mass="10558">MNQSILFPDLQDWDPQTQTVVFPVQVQGANIECRISLNKLTQLSSATFEQDSDELEASALAVFDEYRFDIEEEVEMLIEQDTFDEQGRIALI</sequence>
<accession>A0A9X2CEV6</accession>
<dbReference type="AlphaFoldDB" id="A0A9X2CEV6"/>
<dbReference type="RefSeq" id="WP_248951708.1">
    <property type="nucleotide sequence ID" value="NZ_JAKILB010000018.1"/>
</dbReference>
<dbReference type="Gene3D" id="3.30.160.140">
    <property type="entry name" value="Shew3726-like"/>
    <property type="match status" value="1"/>
</dbReference>
<dbReference type="InterPro" id="IPR036692">
    <property type="entry name" value="Shew3726-like_sf"/>
</dbReference>
<dbReference type="SUPFAM" id="SSF160272">
    <property type="entry name" value="Shew3726-like"/>
    <property type="match status" value="1"/>
</dbReference>
<comment type="caution">
    <text evidence="1">The sequence shown here is derived from an EMBL/GenBank/DDBJ whole genome shotgun (WGS) entry which is preliminary data.</text>
</comment>
<reference evidence="1" key="1">
    <citation type="submission" date="2022-01" db="EMBL/GenBank/DDBJ databases">
        <title>Whole genome-based taxonomy of the Shewanellaceae.</title>
        <authorList>
            <person name="Martin-Rodriguez A.J."/>
        </authorList>
    </citation>
    <scope>NUCLEOTIDE SEQUENCE</scope>
    <source>
        <strain evidence="1">KCTC 23973</strain>
    </source>
</reference>
<gene>
    <name evidence="1" type="ORF">L2740_19455</name>
</gene>
<proteinExistence type="predicted"/>
<dbReference type="Proteomes" id="UP001139293">
    <property type="component" value="Unassembled WGS sequence"/>
</dbReference>
<keyword evidence="2" id="KW-1185">Reference proteome</keyword>
<dbReference type="InterPro" id="IPR009962">
    <property type="entry name" value="DUF1488"/>
</dbReference>
<dbReference type="Pfam" id="PF07369">
    <property type="entry name" value="DUF1488"/>
    <property type="match status" value="1"/>
</dbReference>
<evidence type="ECO:0000313" key="2">
    <source>
        <dbReference type="Proteomes" id="UP001139293"/>
    </source>
</evidence>
<evidence type="ECO:0000313" key="1">
    <source>
        <dbReference type="EMBL" id="MCL1140718.1"/>
    </source>
</evidence>
<name>A0A9X2CEV6_9GAMM</name>
<protein>
    <submittedName>
        <fullName evidence="1">DUF1488 domain-containing protein</fullName>
    </submittedName>
</protein>
<dbReference type="EMBL" id="JAKILB010000018">
    <property type="protein sequence ID" value="MCL1140718.1"/>
    <property type="molecule type" value="Genomic_DNA"/>
</dbReference>
<organism evidence="1 2">
    <name type="scientific">Shewanella pneumatophori</name>
    <dbReference type="NCBI Taxonomy" id="314092"/>
    <lineage>
        <taxon>Bacteria</taxon>
        <taxon>Pseudomonadati</taxon>
        <taxon>Pseudomonadota</taxon>
        <taxon>Gammaproteobacteria</taxon>
        <taxon>Alteromonadales</taxon>
        <taxon>Shewanellaceae</taxon>
        <taxon>Shewanella</taxon>
    </lineage>
</organism>